<comment type="caution">
    <text evidence="11">The sequence shown here is derived from an EMBL/GenBank/DDBJ whole genome shotgun (WGS) entry which is preliminary data.</text>
</comment>
<dbReference type="InterPro" id="IPR050222">
    <property type="entry name" value="MATE_MdtK"/>
</dbReference>
<dbReference type="EMBL" id="WEIA01000001">
    <property type="protein sequence ID" value="NLR20372.1"/>
    <property type="molecule type" value="Genomic_DNA"/>
</dbReference>
<evidence type="ECO:0000256" key="4">
    <source>
        <dbReference type="ARBA" id="ARBA00022475"/>
    </source>
</evidence>
<feature type="transmembrane region" description="Helical" evidence="10">
    <location>
        <begin position="100"/>
        <end position="121"/>
    </location>
</feature>
<dbReference type="InterPro" id="IPR002528">
    <property type="entry name" value="MATE_fam"/>
</dbReference>
<dbReference type="GO" id="GO:0006811">
    <property type="term" value="P:monoatomic ion transport"/>
    <property type="evidence" value="ECO:0007669"/>
    <property type="project" value="UniProtKB-KW"/>
</dbReference>
<feature type="transmembrane region" description="Helical" evidence="10">
    <location>
        <begin position="58"/>
        <end position="80"/>
    </location>
</feature>
<keyword evidence="8 10" id="KW-0472">Membrane</keyword>
<evidence type="ECO:0000313" key="12">
    <source>
        <dbReference type="Proteomes" id="UP000646877"/>
    </source>
</evidence>
<dbReference type="PANTHER" id="PTHR43298:SF2">
    <property type="entry name" value="FMN_FAD EXPORTER YEEO-RELATED"/>
    <property type="match status" value="1"/>
</dbReference>
<dbReference type="PIRSF" id="PIRSF006603">
    <property type="entry name" value="DinF"/>
    <property type="match status" value="1"/>
</dbReference>
<reference evidence="11" key="1">
    <citation type="submission" date="2019-10" db="EMBL/GenBank/DDBJ databases">
        <authorList>
            <person name="Paulsen S."/>
        </authorList>
    </citation>
    <scope>NUCLEOTIDE SEQUENCE</scope>
    <source>
        <strain evidence="11">LMG 19692</strain>
    </source>
</reference>
<dbReference type="PANTHER" id="PTHR43298">
    <property type="entry name" value="MULTIDRUG RESISTANCE PROTEIN NORM-RELATED"/>
    <property type="match status" value="1"/>
</dbReference>
<dbReference type="CDD" id="cd13141">
    <property type="entry name" value="MATE_like_13"/>
    <property type="match status" value="1"/>
</dbReference>
<evidence type="ECO:0000313" key="11">
    <source>
        <dbReference type="EMBL" id="NLR20372.1"/>
    </source>
</evidence>
<keyword evidence="2" id="KW-0813">Transport</keyword>
<keyword evidence="3" id="KW-0050">Antiport</keyword>
<dbReference type="GO" id="GO:0005886">
    <property type="term" value="C:plasma membrane"/>
    <property type="evidence" value="ECO:0007669"/>
    <property type="project" value="UniProtKB-SubCell"/>
</dbReference>
<feature type="transmembrane region" description="Helical" evidence="10">
    <location>
        <begin position="244"/>
        <end position="269"/>
    </location>
</feature>
<evidence type="ECO:0000256" key="2">
    <source>
        <dbReference type="ARBA" id="ARBA00022448"/>
    </source>
</evidence>
<evidence type="ECO:0000256" key="7">
    <source>
        <dbReference type="ARBA" id="ARBA00023065"/>
    </source>
</evidence>
<keyword evidence="5 10" id="KW-0812">Transmembrane</keyword>
<dbReference type="GO" id="GO:0015297">
    <property type="term" value="F:antiporter activity"/>
    <property type="evidence" value="ECO:0007669"/>
    <property type="project" value="UniProtKB-KW"/>
</dbReference>
<keyword evidence="6 10" id="KW-1133">Transmembrane helix</keyword>
<keyword evidence="7" id="KW-0406">Ion transport</keyword>
<feature type="transmembrane region" description="Helical" evidence="10">
    <location>
        <begin position="289"/>
        <end position="309"/>
    </location>
</feature>
<evidence type="ECO:0000256" key="3">
    <source>
        <dbReference type="ARBA" id="ARBA00022449"/>
    </source>
</evidence>
<dbReference type="Proteomes" id="UP000646877">
    <property type="component" value="Unassembled WGS sequence"/>
</dbReference>
<feature type="transmembrane region" description="Helical" evidence="10">
    <location>
        <begin position="366"/>
        <end position="386"/>
    </location>
</feature>
<evidence type="ECO:0000256" key="5">
    <source>
        <dbReference type="ARBA" id="ARBA00022692"/>
    </source>
</evidence>
<proteinExistence type="predicted"/>
<evidence type="ECO:0000256" key="10">
    <source>
        <dbReference type="SAM" id="Phobius"/>
    </source>
</evidence>
<evidence type="ECO:0000256" key="6">
    <source>
        <dbReference type="ARBA" id="ARBA00022989"/>
    </source>
</evidence>
<dbReference type="GO" id="GO:0042910">
    <property type="term" value="F:xenobiotic transmembrane transporter activity"/>
    <property type="evidence" value="ECO:0007669"/>
    <property type="project" value="InterPro"/>
</dbReference>
<comment type="subcellular location">
    <subcellularLocation>
        <location evidence="1">Cell inner membrane</location>
        <topology evidence="1">Multi-pass membrane protein</topology>
    </subcellularLocation>
</comment>
<feature type="transmembrane region" description="Helical" evidence="10">
    <location>
        <begin position="20"/>
        <end position="38"/>
    </location>
</feature>
<dbReference type="NCBIfam" id="TIGR00797">
    <property type="entry name" value="matE"/>
    <property type="match status" value="1"/>
</dbReference>
<evidence type="ECO:0000256" key="1">
    <source>
        <dbReference type="ARBA" id="ARBA00004429"/>
    </source>
</evidence>
<name>A0A8I2H223_9GAMM</name>
<dbReference type="InterPro" id="IPR048279">
    <property type="entry name" value="MdtK-like"/>
</dbReference>
<sequence length="463" mass="50455">MILDDSVKDLTQGSIPKHIISMALPLAIGMLVHTLYMFTDLYFVSQLGDAETTALSLVGNVLFFIFAISQILNVGTATLIANSVGKKNQAESNSIFNQAILLSCILGLVVLSFGLFVIQFYLQHTTTDLAVREAAMIYTKWFIPCLAMQFLFITLGAAMRGIGIVKPMMFAQLGSLFLNILLSPLLITGWGFIPSMGISGAGLASSISMILAIVVTLLYFRKADGYLRIDLKAWKIDRSTIKKLLVIGGPVGLELTLTFCYISLTFWAIKDLTMDVQAALSIGSKIIQGLSLPMMAVVFSLPAVAGQNFGANNLARFKYAFFWVMCCVSIIMLLMSVIAINCGSLLATPFSNDANVIDQTQYFLEIVAFNFIATGIVYSCSGIFQATGNTFPSLISNASRLFTFVLPVIWLVLTQRVSVELLWHLSVITVLIQAALSLYLARNHLGLIASKISATDYSVKEVS</sequence>
<dbReference type="Pfam" id="PF01554">
    <property type="entry name" value="MatE"/>
    <property type="match status" value="2"/>
</dbReference>
<feature type="transmembrane region" description="Helical" evidence="10">
    <location>
        <begin position="198"/>
        <end position="220"/>
    </location>
</feature>
<evidence type="ECO:0000256" key="8">
    <source>
        <dbReference type="ARBA" id="ARBA00023136"/>
    </source>
</evidence>
<feature type="transmembrane region" description="Helical" evidence="10">
    <location>
        <begin position="398"/>
        <end position="415"/>
    </location>
</feature>
<keyword evidence="4" id="KW-1003">Cell membrane</keyword>
<gene>
    <name evidence="11" type="ORF">F9Y85_03345</name>
</gene>
<feature type="transmembrane region" description="Helical" evidence="10">
    <location>
        <begin position="421"/>
        <end position="441"/>
    </location>
</feature>
<feature type="transmembrane region" description="Helical" evidence="10">
    <location>
        <begin position="170"/>
        <end position="192"/>
    </location>
</feature>
<organism evidence="11 12">
    <name type="scientific">Pseudoalteromonas maricaloris</name>
    <dbReference type="NCBI Taxonomy" id="184924"/>
    <lineage>
        <taxon>Bacteria</taxon>
        <taxon>Pseudomonadati</taxon>
        <taxon>Pseudomonadota</taxon>
        <taxon>Gammaproteobacteria</taxon>
        <taxon>Alteromonadales</taxon>
        <taxon>Pseudoalteromonadaceae</taxon>
        <taxon>Pseudoalteromonas</taxon>
    </lineage>
</organism>
<dbReference type="AlphaFoldDB" id="A0A8I2H223"/>
<evidence type="ECO:0000256" key="9">
    <source>
        <dbReference type="ARBA" id="ARBA00031636"/>
    </source>
</evidence>
<protein>
    <recommendedName>
        <fullName evidence="9">Multidrug-efflux transporter</fullName>
    </recommendedName>
</protein>
<feature type="transmembrane region" description="Helical" evidence="10">
    <location>
        <begin position="141"/>
        <end position="158"/>
    </location>
</feature>
<feature type="transmembrane region" description="Helical" evidence="10">
    <location>
        <begin position="321"/>
        <end position="346"/>
    </location>
</feature>
<accession>A0A8I2H223</accession>